<evidence type="ECO:0000259" key="6">
    <source>
        <dbReference type="Pfam" id="PF02656"/>
    </source>
</evidence>
<keyword evidence="4 5" id="KW-0472">Membrane</keyword>
<feature type="transmembrane region" description="Helical" evidence="5">
    <location>
        <begin position="83"/>
        <end position="104"/>
    </location>
</feature>
<protein>
    <recommendedName>
        <fullName evidence="6">DUF202 domain-containing protein</fullName>
    </recommendedName>
</protein>
<evidence type="ECO:0000256" key="3">
    <source>
        <dbReference type="ARBA" id="ARBA00022989"/>
    </source>
</evidence>
<dbReference type="PANTHER" id="PTHR46140:SF2">
    <property type="entry name" value="VACUOLAR TRANSPORTER CHAPERONE 3 COMPLEX SUBUNIT 3-RELATED"/>
    <property type="match status" value="1"/>
</dbReference>
<dbReference type="STRING" id="671144.I4Y6J3"/>
<dbReference type="PANTHER" id="PTHR46140">
    <property type="entry name" value="VACUOLAR TRANSPORTER CHAPERONE 1-RELATED"/>
    <property type="match status" value="1"/>
</dbReference>
<evidence type="ECO:0000313" key="8">
    <source>
        <dbReference type="Proteomes" id="UP000005242"/>
    </source>
</evidence>
<comment type="subcellular location">
    <subcellularLocation>
        <location evidence="1">Endomembrane system</location>
        <topology evidence="1">Multi-pass membrane protein</topology>
    </subcellularLocation>
</comment>
<evidence type="ECO:0000313" key="7">
    <source>
        <dbReference type="EMBL" id="EIM19585.1"/>
    </source>
</evidence>
<evidence type="ECO:0000256" key="2">
    <source>
        <dbReference type="ARBA" id="ARBA00022692"/>
    </source>
</evidence>
<gene>
    <name evidence="7" type="ORF">WALSEDRAFT_48849</name>
</gene>
<keyword evidence="3 5" id="KW-1133">Transmembrane helix</keyword>
<dbReference type="RefSeq" id="XP_006960383.1">
    <property type="nucleotide sequence ID" value="XM_006960321.1"/>
</dbReference>
<dbReference type="GO" id="GO:0000329">
    <property type="term" value="C:fungal-type vacuole membrane"/>
    <property type="evidence" value="ECO:0007669"/>
    <property type="project" value="TreeGrafter"/>
</dbReference>
<accession>I4Y6J3</accession>
<dbReference type="InParanoid" id="I4Y6J3"/>
<dbReference type="AlphaFoldDB" id="I4Y6J3"/>
<evidence type="ECO:0000256" key="4">
    <source>
        <dbReference type="ARBA" id="ARBA00023136"/>
    </source>
</evidence>
<evidence type="ECO:0000256" key="1">
    <source>
        <dbReference type="ARBA" id="ARBA00004127"/>
    </source>
</evidence>
<dbReference type="KEGG" id="wse:WALSEDRAFT_48849"/>
<dbReference type="OMA" id="ERTFIDW"/>
<keyword evidence="8" id="KW-1185">Reference proteome</keyword>
<feature type="transmembrane region" description="Helical" evidence="5">
    <location>
        <begin position="58"/>
        <end position="76"/>
    </location>
</feature>
<name>I4Y6J3_WALMC</name>
<dbReference type="GO" id="GO:0033254">
    <property type="term" value="C:vacuolar transporter chaperone complex"/>
    <property type="evidence" value="ECO:0007669"/>
    <property type="project" value="TreeGrafter"/>
</dbReference>
<dbReference type="Proteomes" id="UP000005242">
    <property type="component" value="Unassembled WGS sequence"/>
</dbReference>
<evidence type="ECO:0000256" key="5">
    <source>
        <dbReference type="SAM" id="Phobius"/>
    </source>
</evidence>
<keyword evidence="2 5" id="KW-0812">Transmembrane</keyword>
<feature type="domain" description="DUF202" evidence="6">
    <location>
        <begin position="49"/>
        <end position="110"/>
    </location>
</feature>
<organism evidence="7 8">
    <name type="scientific">Wallemia mellicola (strain ATCC MYA-4683 / CBS 633.66)</name>
    <name type="common">Wallemia sebi (CBS 633.66)</name>
    <dbReference type="NCBI Taxonomy" id="671144"/>
    <lineage>
        <taxon>Eukaryota</taxon>
        <taxon>Fungi</taxon>
        <taxon>Dikarya</taxon>
        <taxon>Basidiomycota</taxon>
        <taxon>Wallemiomycotina</taxon>
        <taxon>Wallemiomycetes</taxon>
        <taxon>Wallemiales</taxon>
        <taxon>Wallemiaceae</taxon>
        <taxon>Wallemia</taxon>
    </lineage>
</organism>
<dbReference type="GO" id="GO:0012505">
    <property type="term" value="C:endomembrane system"/>
    <property type="evidence" value="ECO:0007669"/>
    <property type="project" value="UniProtKB-SubCell"/>
</dbReference>
<dbReference type="GeneID" id="18472473"/>
<dbReference type="InterPro" id="IPR003807">
    <property type="entry name" value="DUF202"/>
</dbReference>
<dbReference type="Pfam" id="PF02656">
    <property type="entry name" value="DUF202"/>
    <property type="match status" value="1"/>
</dbReference>
<dbReference type="InterPro" id="IPR051572">
    <property type="entry name" value="VTC_Complex_Subunit"/>
</dbReference>
<dbReference type="HOGENOM" id="CLU_1760242_0_0_1"/>
<feature type="transmembrane region" description="Helical" evidence="5">
    <location>
        <begin position="124"/>
        <end position="143"/>
    </location>
</feature>
<reference evidence="7 8" key="1">
    <citation type="journal article" date="2012" name="Fungal Genet. Biol.">
        <title>The genome of the xerotolerant mold Wallemia sebi reveals adaptations to osmotic stress and suggests cryptic sexual reproduction.</title>
        <authorList>
            <person name="Padamsee M."/>
            <person name="Kumar T.K.A."/>
            <person name="Riley R."/>
            <person name="Binder M."/>
            <person name="Boyd A."/>
            <person name="Calvo A.M."/>
            <person name="Furukawa K."/>
            <person name="Hesse C."/>
            <person name="Hohmann S."/>
            <person name="James T.Y."/>
            <person name="LaButti K."/>
            <person name="Lapidus A."/>
            <person name="Lindquist E."/>
            <person name="Lucas S."/>
            <person name="Miller K."/>
            <person name="Shantappa S."/>
            <person name="Grigoriev I.V."/>
            <person name="Hibbett D.S."/>
            <person name="McLaughlin D.J."/>
            <person name="Spatafora J.W."/>
            <person name="Aime M.C."/>
        </authorList>
    </citation>
    <scope>NUCLEOTIDE SEQUENCE [LARGE SCALE GENOMIC DNA]</scope>
    <source>
        <strain evidence="8">ATCC MYA-4683 / CBS 633.66</strain>
    </source>
</reference>
<proteinExistence type="predicted"/>
<dbReference type="eggNOG" id="KOG4580">
    <property type="taxonomic scope" value="Eukaryota"/>
</dbReference>
<dbReference type="EMBL" id="JH668248">
    <property type="protein sequence ID" value="EIM19585.1"/>
    <property type="molecule type" value="Genomic_DNA"/>
</dbReference>
<sequence length="148" mass="16969">MLKIFSNKALKLLPNQPVRSKNYNKTITLNGKSIKKPNKIPSTAKVEPKVYLANERTFISYLNVSVLLLTLALTMYNTSSDNLTRWFSGVYIAISLAIIIYSYIIYNKRLEMINNKSSSHFDQLAGPLFICASLFLSIIYNFYIRIPF</sequence>